<feature type="non-terminal residue" evidence="10">
    <location>
        <position position="1"/>
    </location>
</feature>
<keyword evidence="5" id="KW-0325">Glycoprotein</keyword>
<evidence type="ECO:0000256" key="3">
    <source>
        <dbReference type="ARBA" id="ARBA00022737"/>
    </source>
</evidence>
<dbReference type="SUPFAM" id="SSF57196">
    <property type="entry name" value="EGF/Laminin"/>
    <property type="match status" value="1"/>
</dbReference>
<sequence>LEGSAEAPYMWNGTHYNKAYNACPSKHWHFTSCPDCQCNGHSNCSRGSNVCQSPCQHLTEGNQCQYCKAGYYGNPINGGNCTACSCNNHSVSCDRHNGKCYCSTKGIVGHHCDRCDEQNHYFGIPTDGGTCYYNLTIDFQYTFNMSKADDRYFTKINFMNLPSKPDIDVDFSIQCSDNALVNISIGSATLPSKNLHENVECGNIKFRFPHDENLFGVENTTFYVNVFQFTTPFILQISFSQHRTLDLLQFFVTFSSCFLSLLIIAAVLWKIKQKYDMYRRRQQLFLELEHMASRPFAGIVLEVNNESHQASESSVPLLAKNNPTPIALEPCSSGKAAVLSLILRLPTGGYGCAPPGQTGLAIASALVSLGIMDQKVNKECENPNAGKAINCPVKCGYTSTGV</sequence>
<evidence type="ECO:0000256" key="8">
    <source>
        <dbReference type="SAM" id="Phobius"/>
    </source>
</evidence>
<dbReference type="Pfam" id="PF00053">
    <property type="entry name" value="EGF_laminin"/>
    <property type="match status" value="1"/>
</dbReference>
<keyword evidence="4 7" id="KW-1015">Disulfide bond</keyword>
<protein>
    <submittedName>
        <fullName evidence="10">Attractin-like protein</fullName>
    </submittedName>
</protein>
<accession>A0A443QXY6</accession>
<dbReference type="PROSITE" id="PS50027">
    <property type="entry name" value="EGF_LAM_2"/>
    <property type="match status" value="1"/>
</dbReference>
<feature type="domain" description="Laminin EGF-like" evidence="9">
    <location>
        <begin position="36"/>
        <end position="83"/>
    </location>
</feature>
<reference evidence="10 11" key="1">
    <citation type="journal article" date="2018" name="Gigascience">
        <title>Genomes of trombidid mites reveal novel predicted allergens and laterally-transferred genes associated with secondary metabolism.</title>
        <authorList>
            <person name="Dong X."/>
            <person name="Chaisiri K."/>
            <person name="Xia D."/>
            <person name="Armstrong S.D."/>
            <person name="Fang Y."/>
            <person name="Donnelly M.J."/>
            <person name="Kadowaki T."/>
            <person name="McGarry J.W."/>
            <person name="Darby A.C."/>
            <person name="Makepeace B.L."/>
        </authorList>
    </citation>
    <scope>NUCLEOTIDE SEQUENCE [LARGE SCALE GENOMIC DNA]</scope>
    <source>
        <strain evidence="10">UoL-WK</strain>
    </source>
</reference>
<dbReference type="PANTHER" id="PTHR46376:SF2">
    <property type="entry name" value="DISTRACTED, ISOFORM B"/>
    <property type="match status" value="1"/>
</dbReference>
<name>A0A443QXY6_9ACAR</name>
<keyword evidence="2" id="KW-0732">Signal</keyword>
<gene>
    <name evidence="10" type="ORF">B4U79_06007</name>
</gene>
<keyword evidence="8" id="KW-0812">Transmembrane</keyword>
<dbReference type="PANTHER" id="PTHR46376">
    <property type="entry name" value="LEUCINE-ZIPPER-LIKE TRANSCRIPTIONAL REGULATOR 1"/>
    <property type="match status" value="1"/>
</dbReference>
<dbReference type="Gene3D" id="2.10.25.10">
    <property type="entry name" value="Laminin"/>
    <property type="match status" value="1"/>
</dbReference>
<evidence type="ECO:0000313" key="11">
    <source>
        <dbReference type="Proteomes" id="UP000285301"/>
    </source>
</evidence>
<dbReference type="OrthoDB" id="9998912at2759"/>
<evidence type="ECO:0000256" key="2">
    <source>
        <dbReference type="ARBA" id="ARBA00022729"/>
    </source>
</evidence>
<evidence type="ECO:0000313" key="10">
    <source>
        <dbReference type="EMBL" id="RWS07892.1"/>
    </source>
</evidence>
<evidence type="ECO:0000256" key="5">
    <source>
        <dbReference type="ARBA" id="ARBA00023180"/>
    </source>
</evidence>
<dbReference type="Pfam" id="PF24972">
    <property type="entry name" value="GBD_ATRN"/>
    <property type="match status" value="1"/>
</dbReference>
<comment type="caution">
    <text evidence="10">The sequence shown here is derived from an EMBL/GenBank/DDBJ whole genome shotgun (WGS) entry which is preliminary data.</text>
</comment>
<keyword evidence="8" id="KW-1133">Transmembrane helix</keyword>
<dbReference type="CDD" id="cd00055">
    <property type="entry name" value="EGF_Lam"/>
    <property type="match status" value="2"/>
</dbReference>
<evidence type="ECO:0000256" key="6">
    <source>
        <dbReference type="ARBA" id="ARBA00023292"/>
    </source>
</evidence>
<keyword evidence="11" id="KW-1185">Reference proteome</keyword>
<comment type="caution">
    <text evidence="7">Lacks conserved residue(s) required for the propagation of feature annotation.</text>
</comment>
<dbReference type="AlphaFoldDB" id="A0A443QXY6"/>
<keyword evidence="8" id="KW-0472">Membrane</keyword>
<dbReference type="GO" id="GO:0005794">
    <property type="term" value="C:Golgi apparatus"/>
    <property type="evidence" value="ECO:0007669"/>
    <property type="project" value="TreeGrafter"/>
</dbReference>
<dbReference type="InterPro" id="IPR002049">
    <property type="entry name" value="LE_dom"/>
</dbReference>
<dbReference type="SMART" id="SM00180">
    <property type="entry name" value="EGF_Lam"/>
    <property type="match status" value="2"/>
</dbReference>
<feature type="transmembrane region" description="Helical" evidence="8">
    <location>
        <begin position="247"/>
        <end position="271"/>
    </location>
</feature>
<evidence type="ECO:0000256" key="1">
    <source>
        <dbReference type="ARBA" id="ARBA00022441"/>
    </source>
</evidence>
<evidence type="ECO:0000259" key="9">
    <source>
        <dbReference type="PROSITE" id="PS50027"/>
    </source>
</evidence>
<evidence type="ECO:0000256" key="7">
    <source>
        <dbReference type="PROSITE-ProRule" id="PRU00460"/>
    </source>
</evidence>
<dbReference type="EMBL" id="NCKU01003248">
    <property type="protein sequence ID" value="RWS07892.1"/>
    <property type="molecule type" value="Genomic_DNA"/>
</dbReference>
<dbReference type="InterPro" id="IPR051568">
    <property type="entry name" value="LZTR1/Attractin"/>
</dbReference>
<keyword evidence="1" id="KW-0880">Kelch repeat</keyword>
<keyword evidence="6 7" id="KW-0424">Laminin EGF-like domain</keyword>
<dbReference type="InterPro" id="IPR056863">
    <property type="entry name" value="LMN_ATRN_NET-like_EGF"/>
</dbReference>
<dbReference type="STRING" id="1965070.A0A443QXY6"/>
<dbReference type="Pfam" id="PF24973">
    <property type="entry name" value="EGF_LMN_ATRN"/>
    <property type="match status" value="1"/>
</dbReference>
<organism evidence="10 11">
    <name type="scientific">Dinothrombium tinctorium</name>
    <dbReference type="NCBI Taxonomy" id="1965070"/>
    <lineage>
        <taxon>Eukaryota</taxon>
        <taxon>Metazoa</taxon>
        <taxon>Ecdysozoa</taxon>
        <taxon>Arthropoda</taxon>
        <taxon>Chelicerata</taxon>
        <taxon>Arachnida</taxon>
        <taxon>Acari</taxon>
        <taxon>Acariformes</taxon>
        <taxon>Trombidiformes</taxon>
        <taxon>Prostigmata</taxon>
        <taxon>Anystina</taxon>
        <taxon>Parasitengona</taxon>
        <taxon>Trombidioidea</taxon>
        <taxon>Trombidiidae</taxon>
        <taxon>Dinothrombium</taxon>
    </lineage>
</organism>
<proteinExistence type="predicted"/>
<feature type="disulfide bond" evidence="7">
    <location>
        <begin position="55"/>
        <end position="64"/>
    </location>
</feature>
<keyword evidence="3" id="KW-0677">Repeat</keyword>
<evidence type="ECO:0000256" key="4">
    <source>
        <dbReference type="ARBA" id="ARBA00023157"/>
    </source>
</evidence>
<dbReference type="InterPro" id="IPR056732">
    <property type="entry name" value="GBD_ATRN"/>
</dbReference>
<dbReference type="Proteomes" id="UP000285301">
    <property type="component" value="Unassembled WGS sequence"/>
</dbReference>
<feature type="disulfide bond" evidence="7">
    <location>
        <begin position="67"/>
        <end position="81"/>
    </location>
</feature>